<organism evidence="1 2">
    <name type="scientific">Diversispora epigaea</name>
    <dbReference type="NCBI Taxonomy" id="1348612"/>
    <lineage>
        <taxon>Eukaryota</taxon>
        <taxon>Fungi</taxon>
        <taxon>Fungi incertae sedis</taxon>
        <taxon>Mucoromycota</taxon>
        <taxon>Glomeromycotina</taxon>
        <taxon>Glomeromycetes</taxon>
        <taxon>Diversisporales</taxon>
        <taxon>Diversisporaceae</taxon>
        <taxon>Diversispora</taxon>
    </lineage>
</organism>
<keyword evidence="2" id="KW-1185">Reference proteome</keyword>
<dbReference type="OrthoDB" id="2399110at2759"/>
<protein>
    <submittedName>
        <fullName evidence="1">Uncharacterized protein</fullName>
    </submittedName>
</protein>
<dbReference type="AlphaFoldDB" id="A0A397GT98"/>
<reference evidence="1 2" key="1">
    <citation type="submission" date="2018-08" db="EMBL/GenBank/DDBJ databases">
        <title>Genome and evolution of the arbuscular mycorrhizal fungus Diversispora epigaea (formerly Glomus versiforme) and its bacterial endosymbionts.</title>
        <authorList>
            <person name="Sun X."/>
            <person name="Fei Z."/>
            <person name="Harrison M."/>
        </authorList>
    </citation>
    <scope>NUCLEOTIDE SEQUENCE [LARGE SCALE GENOMIC DNA]</scope>
    <source>
        <strain evidence="1 2">IT104</strain>
    </source>
</reference>
<sequence length="97" mass="11045">MPAPNVKTNSNKATMEYEVLVIPPPSPNNETFPVNQPLRTRTKRINCNSTNGSIFWIPEGYRPVLVRTADLPLLSSELFDRDSYKNSINLSTLYIYI</sequence>
<name>A0A397GT98_9GLOM</name>
<comment type="caution">
    <text evidence="1">The sequence shown here is derived from an EMBL/GenBank/DDBJ whole genome shotgun (WGS) entry which is preliminary data.</text>
</comment>
<evidence type="ECO:0000313" key="2">
    <source>
        <dbReference type="Proteomes" id="UP000266861"/>
    </source>
</evidence>
<accession>A0A397GT98</accession>
<evidence type="ECO:0000313" key="1">
    <source>
        <dbReference type="EMBL" id="RHZ54045.1"/>
    </source>
</evidence>
<gene>
    <name evidence="1" type="ORF">Glove_431g16</name>
</gene>
<dbReference type="EMBL" id="PQFF01000381">
    <property type="protein sequence ID" value="RHZ54045.1"/>
    <property type="molecule type" value="Genomic_DNA"/>
</dbReference>
<proteinExistence type="predicted"/>
<dbReference type="Proteomes" id="UP000266861">
    <property type="component" value="Unassembled WGS sequence"/>
</dbReference>